<dbReference type="EMBL" id="JAVREJ010000016">
    <property type="protein sequence ID" value="MDT0352030.1"/>
    <property type="molecule type" value="Genomic_DNA"/>
</dbReference>
<dbReference type="PANTHER" id="PTHR33164">
    <property type="entry name" value="TRANSCRIPTIONAL REGULATOR, MARR FAMILY"/>
    <property type="match status" value="1"/>
</dbReference>
<dbReference type="InterPro" id="IPR036390">
    <property type="entry name" value="WH_DNA-bd_sf"/>
</dbReference>
<name>A0ABU2NE64_9PSEU</name>
<dbReference type="Pfam" id="PF01047">
    <property type="entry name" value="MarR"/>
    <property type="match status" value="1"/>
</dbReference>
<dbReference type="SMART" id="SM00347">
    <property type="entry name" value="HTH_MARR"/>
    <property type="match status" value="1"/>
</dbReference>
<dbReference type="PROSITE" id="PS50995">
    <property type="entry name" value="HTH_MARR_2"/>
    <property type="match status" value="1"/>
</dbReference>
<keyword evidence="4" id="KW-1185">Reference proteome</keyword>
<accession>A0ABU2NE64</accession>
<dbReference type="Gene3D" id="1.10.10.10">
    <property type="entry name" value="Winged helix-like DNA-binding domain superfamily/Winged helix DNA-binding domain"/>
    <property type="match status" value="1"/>
</dbReference>
<comment type="caution">
    <text evidence="3">The sequence shown here is derived from an EMBL/GenBank/DDBJ whole genome shotgun (WGS) entry which is preliminary data.</text>
</comment>
<evidence type="ECO:0000256" key="1">
    <source>
        <dbReference type="SAM" id="MobiDB-lite"/>
    </source>
</evidence>
<dbReference type="RefSeq" id="WP_311558538.1">
    <property type="nucleotide sequence ID" value="NZ_JAVREJ010000016.1"/>
</dbReference>
<dbReference type="PRINTS" id="PR00598">
    <property type="entry name" value="HTHMARR"/>
</dbReference>
<sequence>MAGVDNLREEIRTSVLRLVAEVCLRDHVASQRLGLGGTDSRFLTLLDVYGPLTPGRLAQLTGLTTGSVTGVIDRLERAGFVSRERDDADRRKVRVIPDPQATARLTAARHDPIDVLDDILHRRGADELAVIARFLGEIVEGQDPDGRQAKAGNSRAVSGEQVGP</sequence>
<evidence type="ECO:0000313" key="3">
    <source>
        <dbReference type="EMBL" id="MDT0352030.1"/>
    </source>
</evidence>
<dbReference type="InterPro" id="IPR039422">
    <property type="entry name" value="MarR/SlyA-like"/>
</dbReference>
<organism evidence="3 4">
    <name type="scientific">Pseudonocardia charpentierae</name>
    <dbReference type="NCBI Taxonomy" id="3075545"/>
    <lineage>
        <taxon>Bacteria</taxon>
        <taxon>Bacillati</taxon>
        <taxon>Actinomycetota</taxon>
        <taxon>Actinomycetes</taxon>
        <taxon>Pseudonocardiales</taxon>
        <taxon>Pseudonocardiaceae</taxon>
        <taxon>Pseudonocardia</taxon>
    </lineage>
</organism>
<dbReference type="PANTHER" id="PTHR33164:SF106">
    <property type="entry name" value="TRANSCRIPTIONAL REGULATORY PROTEIN"/>
    <property type="match status" value="1"/>
</dbReference>
<dbReference type="InterPro" id="IPR000835">
    <property type="entry name" value="HTH_MarR-typ"/>
</dbReference>
<dbReference type="InterPro" id="IPR036388">
    <property type="entry name" value="WH-like_DNA-bd_sf"/>
</dbReference>
<gene>
    <name evidence="3" type="ORF">RM445_21095</name>
</gene>
<reference evidence="4" key="1">
    <citation type="submission" date="2023-07" db="EMBL/GenBank/DDBJ databases">
        <title>30 novel species of actinomycetes from the DSMZ collection.</title>
        <authorList>
            <person name="Nouioui I."/>
        </authorList>
    </citation>
    <scope>NUCLEOTIDE SEQUENCE [LARGE SCALE GENOMIC DNA]</scope>
    <source>
        <strain evidence="4">DSM 45834</strain>
    </source>
</reference>
<feature type="region of interest" description="Disordered" evidence="1">
    <location>
        <begin position="142"/>
        <end position="164"/>
    </location>
</feature>
<evidence type="ECO:0000313" key="4">
    <source>
        <dbReference type="Proteomes" id="UP001183202"/>
    </source>
</evidence>
<feature type="domain" description="HTH marR-type" evidence="2">
    <location>
        <begin position="8"/>
        <end position="140"/>
    </location>
</feature>
<dbReference type="SUPFAM" id="SSF46785">
    <property type="entry name" value="Winged helix' DNA-binding domain"/>
    <property type="match status" value="1"/>
</dbReference>
<evidence type="ECO:0000259" key="2">
    <source>
        <dbReference type="PROSITE" id="PS50995"/>
    </source>
</evidence>
<proteinExistence type="predicted"/>
<protein>
    <submittedName>
        <fullName evidence="3">MarR family transcriptional regulator</fullName>
    </submittedName>
</protein>
<dbReference type="Proteomes" id="UP001183202">
    <property type="component" value="Unassembled WGS sequence"/>
</dbReference>